<evidence type="ECO:0000256" key="7">
    <source>
        <dbReference type="RuleBase" id="RU000320"/>
    </source>
</evidence>
<keyword evidence="4 8" id="KW-1133">Transmembrane helix</keyword>
<feature type="domain" description="NADH:quinone oxidoreductase/Mrp antiporter transmembrane" evidence="9">
    <location>
        <begin position="121"/>
        <end position="390"/>
    </location>
</feature>
<dbReference type="InterPro" id="IPR001750">
    <property type="entry name" value="ND/Mrp_TM"/>
</dbReference>
<evidence type="ECO:0000256" key="3">
    <source>
        <dbReference type="ARBA" id="ARBA00022692"/>
    </source>
</evidence>
<sequence length="601" mass="64917">MSQWLSESLVVLSVIAPLLFAMLWPITGLRSWIGRLVPLLPLPALLLVALGDQCAVDLSWLLFGARWGLDSTGRVFLGVSAALWMIAGFYGRSYSANDPQRERLDLFWLLSMAGNLGLIVSQDMASFLLLFTLMSVAAYSLIVHDGQPESRRAGRIYITLAIFGEVVLFWAVIIAVHLTGQMNFTDVTRRFAEGQIADGPLFSLYLGSLLVGFGIKLGLMPLHFALPLAYRAAPIPAAAVLSGAIVKAGLLGWMRFVPVGELAMPSWGAVWIVVGATSTLAAALIGATQRNPKTMLGYSSVSQMGLLAIAFGAAMTVPSAWPMISVALLLFAVHHAISKAGLFLGLGFGGAQSQLASTWRRAWVVAGLAIGAASLAGLPLTTGYAAKNGIKAATSVMPDTWAAGLAWVLPISGITTTLLVARFVWVAWPSRGDNPKQHGVAISPVMVVTWAMLIGAIVTIAIAMPWCEWITTKWTTLKLEKLGLIAWPVLIALIICAVFRWAFRWARPLATWLNRSPLPEGDIVVPLVGVFALCRRVWDDAVIGRIEEVRRSPLNFFSGHQVPKFQGLLRKLEKRFNEDVIAGMMVGLLVVLILSVLTFST</sequence>
<dbReference type="PANTHER" id="PTHR42682:SF4">
    <property type="entry name" value="NADH-UBIQUINONE_PLASTOQUINONE"/>
    <property type="match status" value="1"/>
</dbReference>
<evidence type="ECO:0000256" key="8">
    <source>
        <dbReference type="SAM" id="Phobius"/>
    </source>
</evidence>
<dbReference type="Proteomes" id="UP000322699">
    <property type="component" value="Unassembled WGS sequence"/>
</dbReference>
<feature type="transmembrane region" description="Helical" evidence="8">
    <location>
        <begin position="580"/>
        <end position="599"/>
    </location>
</feature>
<dbReference type="RefSeq" id="WP_068261093.1">
    <property type="nucleotide sequence ID" value="NZ_LWSK01000022.1"/>
</dbReference>
<dbReference type="InterPro" id="IPR052175">
    <property type="entry name" value="ComplexI-like_HydComp"/>
</dbReference>
<gene>
    <name evidence="10" type="primary">hyfB_1</name>
    <name evidence="10" type="ORF">LF1_45610</name>
</gene>
<evidence type="ECO:0000256" key="1">
    <source>
        <dbReference type="ARBA" id="ARBA00004651"/>
    </source>
</evidence>
<feature type="transmembrane region" description="Helical" evidence="8">
    <location>
        <begin position="268"/>
        <end position="288"/>
    </location>
</feature>
<comment type="caution">
    <text evidence="10">The sequence shown here is derived from an EMBL/GenBank/DDBJ whole genome shotgun (WGS) entry which is preliminary data.</text>
</comment>
<feature type="transmembrane region" description="Helical" evidence="8">
    <location>
        <begin position="484"/>
        <end position="503"/>
    </location>
</feature>
<dbReference type="GO" id="GO:0016491">
    <property type="term" value="F:oxidoreductase activity"/>
    <property type="evidence" value="ECO:0007669"/>
    <property type="project" value="UniProtKB-KW"/>
</dbReference>
<feature type="transmembrane region" description="Helical" evidence="8">
    <location>
        <begin position="39"/>
        <end position="63"/>
    </location>
</feature>
<dbReference type="AlphaFoldDB" id="A0A5B1CQS9"/>
<feature type="transmembrane region" description="Helical" evidence="8">
    <location>
        <begin position="6"/>
        <end position="27"/>
    </location>
</feature>
<evidence type="ECO:0000256" key="4">
    <source>
        <dbReference type="ARBA" id="ARBA00022989"/>
    </source>
</evidence>
<feature type="transmembrane region" description="Helical" evidence="8">
    <location>
        <begin position="440"/>
        <end position="464"/>
    </location>
</feature>
<proteinExistence type="predicted"/>
<keyword evidence="2" id="KW-1003">Cell membrane</keyword>
<dbReference type="Pfam" id="PF00361">
    <property type="entry name" value="Proton_antipo_M"/>
    <property type="match status" value="1"/>
</dbReference>
<feature type="transmembrane region" description="Helical" evidence="8">
    <location>
        <begin position="127"/>
        <end position="144"/>
    </location>
</feature>
<organism evidence="10 11">
    <name type="scientific">Rubripirellula obstinata</name>
    <dbReference type="NCBI Taxonomy" id="406547"/>
    <lineage>
        <taxon>Bacteria</taxon>
        <taxon>Pseudomonadati</taxon>
        <taxon>Planctomycetota</taxon>
        <taxon>Planctomycetia</taxon>
        <taxon>Pirellulales</taxon>
        <taxon>Pirellulaceae</taxon>
        <taxon>Rubripirellula</taxon>
    </lineage>
</organism>
<evidence type="ECO:0000313" key="10">
    <source>
        <dbReference type="EMBL" id="KAA1262000.1"/>
    </source>
</evidence>
<evidence type="ECO:0000259" key="9">
    <source>
        <dbReference type="Pfam" id="PF00361"/>
    </source>
</evidence>
<reference evidence="10 11" key="1">
    <citation type="submission" date="2019-08" db="EMBL/GenBank/DDBJ databases">
        <title>Deep-cultivation of Planctomycetes and their phenomic and genomic characterization uncovers novel biology.</title>
        <authorList>
            <person name="Wiegand S."/>
            <person name="Jogler M."/>
            <person name="Boedeker C."/>
            <person name="Pinto D."/>
            <person name="Vollmers J."/>
            <person name="Rivas-Marin E."/>
            <person name="Kohn T."/>
            <person name="Peeters S.H."/>
            <person name="Heuer A."/>
            <person name="Rast P."/>
            <person name="Oberbeckmann S."/>
            <person name="Bunk B."/>
            <person name="Jeske O."/>
            <person name="Meyerdierks A."/>
            <person name="Storesund J.E."/>
            <person name="Kallscheuer N."/>
            <person name="Luecker S."/>
            <person name="Lage O.M."/>
            <person name="Pohl T."/>
            <person name="Merkel B.J."/>
            <person name="Hornburger P."/>
            <person name="Mueller R.-W."/>
            <person name="Bruemmer F."/>
            <person name="Labrenz M."/>
            <person name="Spormann A.M."/>
            <person name="Op Den Camp H."/>
            <person name="Overmann J."/>
            <person name="Amann R."/>
            <person name="Jetten M.S.M."/>
            <person name="Mascher T."/>
            <person name="Medema M.H."/>
            <person name="Devos D.P."/>
            <person name="Kaster A.-K."/>
            <person name="Ovreas L."/>
            <person name="Rohde M."/>
            <person name="Galperin M.Y."/>
            <person name="Jogler C."/>
        </authorList>
    </citation>
    <scope>NUCLEOTIDE SEQUENCE [LARGE SCALE GENOMIC DNA]</scope>
    <source>
        <strain evidence="10 11">LF1</strain>
    </source>
</reference>
<dbReference type="GO" id="GO:0005886">
    <property type="term" value="C:plasma membrane"/>
    <property type="evidence" value="ECO:0007669"/>
    <property type="project" value="UniProtKB-SubCell"/>
</dbReference>
<feature type="transmembrane region" description="Helical" evidence="8">
    <location>
        <begin position="295"/>
        <end position="317"/>
    </location>
</feature>
<feature type="transmembrane region" description="Helical" evidence="8">
    <location>
        <begin position="75"/>
        <end position="92"/>
    </location>
</feature>
<accession>A0A5B1CQS9</accession>
<feature type="transmembrane region" description="Helical" evidence="8">
    <location>
        <begin position="362"/>
        <end position="385"/>
    </location>
</feature>
<dbReference type="EMBL" id="VRLW01000001">
    <property type="protein sequence ID" value="KAA1262000.1"/>
    <property type="molecule type" value="Genomic_DNA"/>
</dbReference>
<evidence type="ECO:0000256" key="6">
    <source>
        <dbReference type="ARBA" id="ARBA00023136"/>
    </source>
</evidence>
<keyword evidence="3 7" id="KW-0812">Transmembrane</keyword>
<keyword evidence="5 10" id="KW-0560">Oxidoreductase</keyword>
<feature type="transmembrane region" description="Helical" evidence="8">
    <location>
        <begin position="405"/>
        <end position="428"/>
    </location>
</feature>
<evidence type="ECO:0000313" key="11">
    <source>
        <dbReference type="Proteomes" id="UP000322699"/>
    </source>
</evidence>
<keyword evidence="11" id="KW-1185">Reference proteome</keyword>
<protein>
    <submittedName>
        <fullName evidence="10">Hydrogenase-4 component B</fullName>
        <ecNumber evidence="10">1.-.-.-</ecNumber>
    </submittedName>
</protein>
<comment type="subcellular location">
    <subcellularLocation>
        <location evidence="1">Cell membrane</location>
        <topology evidence="1">Multi-pass membrane protein</topology>
    </subcellularLocation>
    <subcellularLocation>
        <location evidence="7">Membrane</location>
        <topology evidence="7">Multi-pass membrane protein</topology>
    </subcellularLocation>
</comment>
<evidence type="ECO:0000256" key="2">
    <source>
        <dbReference type="ARBA" id="ARBA00022475"/>
    </source>
</evidence>
<name>A0A5B1CQS9_9BACT</name>
<dbReference type="PANTHER" id="PTHR42682">
    <property type="entry name" value="HYDROGENASE-4 COMPONENT F"/>
    <property type="match status" value="1"/>
</dbReference>
<keyword evidence="6 8" id="KW-0472">Membrane</keyword>
<dbReference type="EC" id="1.-.-.-" evidence="10"/>
<feature type="transmembrane region" description="Helical" evidence="8">
    <location>
        <begin position="156"/>
        <end position="180"/>
    </location>
</feature>
<evidence type="ECO:0000256" key="5">
    <source>
        <dbReference type="ARBA" id="ARBA00023002"/>
    </source>
</evidence>
<dbReference type="OrthoDB" id="9807568at2"/>
<feature type="transmembrane region" description="Helical" evidence="8">
    <location>
        <begin position="232"/>
        <end position="256"/>
    </location>
</feature>
<feature type="transmembrane region" description="Helical" evidence="8">
    <location>
        <begin position="200"/>
        <end position="220"/>
    </location>
</feature>
<feature type="transmembrane region" description="Helical" evidence="8">
    <location>
        <begin position="323"/>
        <end position="350"/>
    </location>
</feature>